<proteinExistence type="predicted"/>
<protein>
    <submittedName>
        <fullName evidence="2">Uncharacterized protein</fullName>
    </submittedName>
</protein>
<keyword evidence="3" id="KW-1185">Reference proteome</keyword>
<dbReference type="EMBL" id="WHJG01000005">
    <property type="protein sequence ID" value="NHZ79046.1"/>
    <property type="molecule type" value="Genomic_DNA"/>
</dbReference>
<feature type="transmembrane region" description="Helical" evidence="1">
    <location>
        <begin position="31"/>
        <end position="54"/>
    </location>
</feature>
<dbReference type="RefSeq" id="WP_167086017.1">
    <property type="nucleotide sequence ID" value="NZ_WHJG01000005.1"/>
</dbReference>
<comment type="caution">
    <text evidence="2">The sequence shown here is derived from an EMBL/GenBank/DDBJ whole genome shotgun (WGS) entry which is preliminary data.</text>
</comment>
<keyword evidence="1" id="KW-0812">Transmembrane</keyword>
<evidence type="ECO:0000313" key="2">
    <source>
        <dbReference type="EMBL" id="NHZ79046.1"/>
    </source>
</evidence>
<organism evidence="2 3">
    <name type="scientific">Massilia frigida</name>
    <dbReference type="NCBI Taxonomy" id="2609281"/>
    <lineage>
        <taxon>Bacteria</taxon>
        <taxon>Pseudomonadati</taxon>
        <taxon>Pseudomonadota</taxon>
        <taxon>Betaproteobacteria</taxon>
        <taxon>Burkholderiales</taxon>
        <taxon>Oxalobacteraceae</taxon>
        <taxon>Telluria group</taxon>
        <taxon>Massilia</taxon>
    </lineage>
</organism>
<keyword evidence="1" id="KW-1133">Transmembrane helix</keyword>
<evidence type="ECO:0000313" key="3">
    <source>
        <dbReference type="Proteomes" id="UP000621455"/>
    </source>
</evidence>
<keyword evidence="1" id="KW-0472">Membrane</keyword>
<dbReference type="Proteomes" id="UP000621455">
    <property type="component" value="Unassembled WGS sequence"/>
</dbReference>
<feature type="transmembrane region" description="Helical" evidence="1">
    <location>
        <begin position="66"/>
        <end position="82"/>
    </location>
</feature>
<accession>A0ABX0N711</accession>
<feature type="transmembrane region" description="Helical" evidence="1">
    <location>
        <begin position="7"/>
        <end position="25"/>
    </location>
</feature>
<name>A0ABX0N711_9BURK</name>
<gene>
    <name evidence="2" type="ORF">F2P44_07120</name>
</gene>
<reference evidence="2 3" key="1">
    <citation type="submission" date="2019-10" db="EMBL/GenBank/DDBJ databases">
        <title>Taxonomy of Antarctic Massilia spp.: description of Massilia rubra sp. nov., Massilia aquatica sp. nov., Massilia mucilaginosa sp. nov., Massilia frigida sp. nov. isolated from streams, lakes and regoliths.</title>
        <authorList>
            <person name="Holochova P."/>
            <person name="Sedlacek I."/>
            <person name="Kralova S."/>
            <person name="Maslanova I."/>
            <person name="Busse H.-J."/>
            <person name="Stankova E."/>
            <person name="Vrbovska V."/>
            <person name="Kovarovic V."/>
            <person name="Bartak M."/>
            <person name="Svec P."/>
            <person name="Pantucek R."/>
        </authorList>
    </citation>
    <scope>NUCLEOTIDE SEQUENCE [LARGE SCALE GENOMIC DNA]</scope>
    <source>
        <strain evidence="2 3">CCM 8695</strain>
    </source>
</reference>
<sequence length="195" mass="21440">MKQPGAMSPAVFIAGFLIIDMNVAWSGGYSAVLGIIPVPQIGVLLAAGSAITLLIRAIALCYQRKFGSLCIFVICVAALLAYCDEDRRQRVAKGHRDALNAVNAMLKNPDKEHIWYLKPELKQELRAIVDASAPEAHYKSSFHQFFTYRYSVQDRNGKALDITVFMLKDETQFRVDRSDMATTGQAAPNGGSSDP</sequence>
<evidence type="ECO:0000256" key="1">
    <source>
        <dbReference type="SAM" id="Phobius"/>
    </source>
</evidence>